<dbReference type="AlphaFoldDB" id="A0A895YJL6"/>
<keyword evidence="3" id="KW-1185">Reference proteome</keyword>
<proteinExistence type="predicted"/>
<gene>
    <name evidence="2" type="ORF">JQS43_20930</name>
</gene>
<organism evidence="2 3">
    <name type="scientific">Natronosporangium hydrolyticum</name>
    <dbReference type="NCBI Taxonomy" id="2811111"/>
    <lineage>
        <taxon>Bacteria</taxon>
        <taxon>Bacillati</taxon>
        <taxon>Actinomycetota</taxon>
        <taxon>Actinomycetes</taxon>
        <taxon>Micromonosporales</taxon>
        <taxon>Micromonosporaceae</taxon>
        <taxon>Natronosporangium</taxon>
    </lineage>
</organism>
<dbReference type="RefSeq" id="WP_239676097.1">
    <property type="nucleotide sequence ID" value="NZ_CP070499.1"/>
</dbReference>
<dbReference type="PANTHER" id="PTHR47237:SF1">
    <property type="entry name" value="SLL0310 PROTEIN"/>
    <property type="match status" value="1"/>
</dbReference>
<name>A0A895YJL6_9ACTN</name>
<evidence type="ECO:0000259" key="1">
    <source>
        <dbReference type="Pfam" id="PF18014"/>
    </source>
</evidence>
<protein>
    <submittedName>
        <fullName evidence="2">GNAT family N-acetyltransferase</fullName>
    </submittedName>
</protein>
<dbReference type="InterPro" id="IPR052729">
    <property type="entry name" value="Acyl/Acetyltrans_Enzymes"/>
</dbReference>
<evidence type="ECO:0000313" key="2">
    <source>
        <dbReference type="EMBL" id="QSB13978.1"/>
    </source>
</evidence>
<evidence type="ECO:0000313" key="3">
    <source>
        <dbReference type="Proteomes" id="UP000662857"/>
    </source>
</evidence>
<dbReference type="KEGG" id="nhy:JQS43_20930"/>
<accession>A0A895YJL6</accession>
<feature type="domain" description="YitH/HolE acetyltransferase (GNAT)" evidence="1">
    <location>
        <begin position="154"/>
        <end position="277"/>
    </location>
</feature>
<dbReference type="InterPro" id="IPR016181">
    <property type="entry name" value="Acyl_CoA_acyltransferase"/>
</dbReference>
<dbReference type="PANTHER" id="PTHR47237">
    <property type="entry name" value="SLL0310 PROTEIN"/>
    <property type="match status" value="1"/>
</dbReference>
<dbReference type="Pfam" id="PF18014">
    <property type="entry name" value="Acetyltransf_18"/>
    <property type="match status" value="1"/>
</dbReference>
<dbReference type="InterPro" id="IPR041496">
    <property type="entry name" value="YitH/HolE_GNAT"/>
</dbReference>
<dbReference type="Gene3D" id="3.40.630.90">
    <property type="match status" value="1"/>
</dbReference>
<dbReference type="Proteomes" id="UP000662857">
    <property type="component" value="Chromosome"/>
</dbReference>
<reference evidence="2" key="1">
    <citation type="submission" date="2021-02" db="EMBL/GenBank/DDBJ databases">
        <title>Natrosporangium hydrolyticum gen. nov., sp. nov, a haloalkaliphilic actinobacterium from a soda solonchak soil.</title>
        <authorList>
            <person name="Sorokin D.Y."/>
            <person name="Khijniak T.V."/>
            <person name="Zakharycheva A.P."/>
            <person name="Boueva O.V."/>
            <person name="Ariskina E.V."/>
            <person name="Hahnke R.L."/>
            <person name="Bunk B."/>
            <person name="Sproer C."/>
            <person name="Schumann P."/>
            <person name="Evtushenko L.I."/>
            <person name="Kublanov I.V."/>
        </authorList>
    </citation>
    <scope>NUCLEOTIDE SEQUENCE</scope>
    <source>
        <strain evidence="2">DSM 106523</strain>
    </source>
</reference>
<dbReference type="SUPFAM" id="SSF55729">
    <property type="entry name" value="Acyl-CoA N-acyltransferases (Nat)"/>
    <property type="match status" value="1"/>
</dbReference>
<sequence>MDDKGEFTVGLANLADWQIVTEWGNGEGWNIGFQDPACFLPTDPDGFFIGRLDGRPVSAVSLVNYSDDYAVWGHYLVDPQQRGGGYGLGVCKVASPHSGDRVTAGDAMPEQVKNYSRDGSVPVHDTIHFVGALDRPGSLPPEVIRIGPEQLDEVADYDRQCFPAYRREFLRRWLTAEGHQGYARIVDGALTGFGVVRPAPAGHRIGPLCADTPRDAEALFDALTAGLVAGDQVSIFSPDTQPAAAKLFQERGLTEQFRVVRMYRGPVPQLRTDALYGIGSLELG</sequence>
<dbReference type="EMBL" id="CP070499">
    <property type="protein sequence ID" value="QSB13978.1"/>
    <property type="molecule type" value="Genomic_DNA"/>
</dbReference>